<sequence length="553" mass="64780">MIHIRKTRMVTAAIQRQLFVIQIIFFLVGIDITNRKKKSTFTLILVFLYQKFTFVWWMIYVIRIIATVVINDDVYSVKVVKSKLSMKFFEIIFAVIWYAMLKRKRKISILLEDMEYLLRKLKGRLHGLWIVASLLIFITVPVVGSLIVTLPVTEIHCQRMLRYQAFRLIENPKSDSCKIDPFGRLSDHLWNTYWMFAPHGLFPSDYNKYDAPCKKGSPAHVYLDLRVMDVDRVDDGIMEFSIQCYLIEQWLDGRLNLSTYQNKDHLTILFPTELTKHIWTPDVVFDNAKSGVLFSLSLPNTQVRVAPTGYLYRSTRYNLVIGCQMIFYYYPMDTQECFLKIALLSNPDDRAILHWAEEAEPPFQKTESIVFTNDIQPLKYQLLPPRAYTTKEIWTSGNYTYLYANFTFIRRISSSLLNVYVPSTLVVFLSWISFWLDVGAVPARITLGVTSLLTLATQVVQARGGLPTISYMTAMDIWLFVCLLTVFSSLLEYAFTYQMYFVNRKRLIPEKHDRDILQFERFDRMKDDMRLRQTSKVLIVIPLTKFLIGELKD</sequence>
<feature type="domain" description="Neurotransmitter-gated ion-channel transmembrane" evidence="13">
    <location>
        <begin position="419"/>
        <end position="528"/>
    </location>
</feature>
<dbReference type="PRINTS" id="PR00253">
    <property type="entry name" value="GABAARECEPTR"/>
</dbReference>
<feature type="transmembrane region" description="Helical" evidence="11">
    <location>
        <begin position="128"/>
        <end position="152"/>
    </location>
</feature>
<keyword evidence="14" id="KW-0675">Receptor</keyword>
<dbReference type="GO" id="GO:0004888">
    <property type="term" value="F:transmembrane signaling receptor activity"/>
    <property type="evidence" value="ECO:0007669"/>
    <property type="project" value="InterPro"/>
</dbReference>
<evidence type="ECO:0000256" key="5">
    <source>
        <dbReference type="ARBA" id="ARBA00022692"/>
    </source>
</evidence>
<evidence type="ECO:0000259" key="12">
    <source>
        <dbReference type="Pfam" id="PF02931"/>
    </source>
</evidence>
<evidence type="ECO:0000259" key="13">
    <source>
        <dbReference type="Pfam" id="PF02932"/>
    </source>
</evidence>
<protein>
    <submittedName>
        <fullName evidence="14">Glycine receptor subunit alpha-3 like protein</fullName>
    </submittedName>
</protein>
<evidence type="ECO:0000256" key="10">
    <source>
        <dbReference type="ARBA" id="ARBA00023303"/>
    </source>
</evidence>
<evidence type="ECO:0000256" key="3">
    <source>
        <dbReference type="ARBA" id="ARBA00022448"/>
    </source>
</evidence>
<dbReference type="GO" id="GO:0099095">
    <property type="term" value="F:ligand-gated monoatomic anion channel activity"/>
    <property type="evidence" value="ECO:0007669"/>
    <property type="project" value="UniProtKB-ARBA"/>
</dbReference>
<dbReference type="InterPro" id="IPR038050">
    <property type="entry name" value="Neuro_actylchol_rec"/>
</dbReference>
<evidence type="ECO:0000256" key="8">
    <source>
        <dbReference type="ARBA" id="ARBA00023065"/>
    </source>
</evidence>
<feature type="transmembrane region" description="Helical" evidence="11">
    <location>
        <begin position="477"/>
        <end position="496"/>
    </location>
</feature>
<comment type="subcellular location">
    <subcellularLocation>
        <location evidence="2">Cell membrane</location>
    </subcellularLocation>
    <subcellularLocation>
        <location evidence="1">Membrane</location>
        <topology evidence="1">Multi-pass membrane protein</topology>
    </subcellularLocation>
</comment>
<reference evidence="14" key="2">
    <citation type="submission" date="2020-06" db="EMBL/GenBank/DDBJ databases">
        <authorList>
            <person name="Sheffer M."/>
        </authorList>
    </citation>
    <scope>NUCLEOTIDE SEQUENCE</scope>
</reference>
<proteinExistence type="inferred from homology"/>
<evidence type="ECO:0000313" key="15">
    <source>
        <dbReference type="Proteomes" id="UP000807504"/>
    </source>
</evidence>
<evidence type="ECO:0000256" key="9">
    <source>
        <dbReference type="ARBA" id="ARBA00023136"/>
    </source>
</evidence>
<dbReference type="AlphaFoldDB" id="A0A8T0FYK7"/>
<dbReference type="InterPro" id="IPR006202">
    <property type="entry name" value="Neur_chan_lig-bd"/>
</dbReference>
<comment type="caution">
    <text evidence="14">The sequence shown here is derived from an EMBL/GenBank/DDBJ whole genome shotgun (WGS) entry which is preliminary data.</text>
</comment>
<gene>
    <name evidence="14" type="ORF">HNY73_001962</name>
</gene>
<dbReference type="Proteomes" id="UP000807504">
    <property type="component" value="Unassembled WGS sequence"/>
</dbReference>
<evidence type="ECO:0000256" key="2">
    <source>
        <dbReference type="ARBA" id="ARBA00004236"/>
    </source>
</evidence>
<keyword evidence="4" id="KW-1003">Cell membrane</keyword>
<comment type="caution">
    <text evidence="11">Lacks conserved residue(s) required for the propagation of feature annotation.</text>
</comment>
<keyword evidence="5 11" id="KW-0812">Transmembrane</keyword>
<dbReference type="InterPro" id="IPR006201">
    <property type="entry name" value="Neur_channel"/>
</dbReference>
<dbReference type="InterPro" id="IPR036719">
    <property type="entry name" value="Neuro-gated_channel_TM_sf"/>
</dbReference>
<dbReference type="Pfam" id="PF02931">
    <property type="entry name" value="Neur_chan_LBD"/>
    <property type="match status" value="1"/>
</dbReference>
<comment type="similarity">
    <text evidence="11">Belongs to the ligand-gated ion channel (TC 1.A.9) family.</text>
</comment>
<dbReference type="SUPFAM" id="SSF90112">
    <property type="entry name" value="Neurotransmitter-gated ion-channel transmembrane pore"/>
    <property type="match status" value="1"/>
</dbReference>
<evidence type="ECO:0000256" key="4">
    <source>
        <dbReference type="ARBA" id="ARBA00022475"/>
    </source>
</evidence>
<name>A0A8T0FYK7_ARGBR</name>
<dbReference type="CDD" id="cd18987">
    <property type="entry name" value="LGIC_ECD_anion"/>
    <property type="match status" value="1"/>
</dbReference>
<keyword evidence="7 11" id="KW-1133">Transmembrane helix</keyword>
<feature type="domain" description="Neurotransmitter-gated ion-channel ligand-binding" evidence="12">
    <location>
        <begin position="204"/>
        <end position="411"/>
    </location>
</feature>
<organism evidence="14 15">
    <name type="scientific">Argiope bruennichi</name>
    <name type="common">Wasp spider</name>
    <name type="synonym">Aranea bruennichi</name>
    <dbReference type="NCBI Taxonomy" id="94029"/>
    <lineage>
        <taxon>Eukaryota</taxon>
        <taxon>Metazoa</taxon>
        <taxon>Ecdysozoa</taxon>
        <taxon>Arthropoda</taxon>
        <taxon>Chelicerata</taxon>
        <taxon>Arachnida</taxon>
        <taxon>Araneae</taxon>
        <taxon>Araneomorphae</taxon>
        <taxon>Entelegynae</taxon>
        <taxon>Araneoidea</taxon>
        <taxon>Araneidae</taxon>
        <taxon>Argiope</taxon>
    </lineage>
</organism>
<dbReference type="Gene3D" id="2.70.170.10">
    <property type="entry name" value="Neurotransmitter-gated ion-channel ligand-binding domain"/>
    <property type="match status" value="1"/>
</dbReference>
<accession>A0A8T0FYK7</accession>
<dbReference type="InterPro" id="IPR006029">
    <property type="entry name" value="Neurotrans-gated_channel_TM"/>
</dbReference>
<dbReference type="InterPro" id="IPR036734">
    <property type="entry name" value="Neur_chan_lig-bd_sf"/>
</dbReference>
<dbReference type="Gene3D" id="1.20.58.390">
    <property type="entry name" value="Neurotransmitter-gated ion-channel transmembrane domain"/>
    <property type="match status" value="1"/>
</dbReference>
<keyword evidence="15" id="KW-1185">Reference proteome</keyword>
<dbReference type="Pfam" id="PF02932">
    <property type="entry name" value="Neur_chan_memb"/>
    <property type="match status" value="1"/>
</dbReference>
<feature type="transmembrane region" description="Helical" evidence="11">
    <location>
        <begin position="84"/>
        <end position="101"/>
    </location>
</feature>
<reference evidence="14" key="1">
    <citation type="journal article" date="2020" name="bioRxiv">
        <title>Chromosome-level reference genome of the European wasp spider Argiope bruennichi: a resource for studies on range expansion and evolutionary adaptation.</title>
        <authorList>
            <person name="Sheffer M.M."/>
            <person name="Hoppe A."/>
            <person name="Krehenwinkel H."/>
            <person name="Uhl G."/>
            <person name="Kuss A.W."/>
            <person name="Jensen L."/>
            <person name="Jensen C."/>
            <person name="Gillespie R.G."/>
            <person name="Hoff K.J."/>
            <person name="Prost S."/>
        </authorList>
    </citation>
    <scope>NUCLEOTIDE SEQUENCE</scope>
</reference>
<keyword evidence="9 11" id="KW-0472">Membrane</keyword>
<dbReference type="PROSITE" id="PS00236">
    <property type="entry name" value="NEUROTR_ION_CHANNEL"/>
    <property type="match status" value="1"/>
</dbReference>
<feature type="transmembrane region" description="Helical" evidence="11">
    <location>
        <begin position="42"/>
        <end position="64"/>
    </location>
</feature>
<dbReference type="InterPro" id="IPR006028">
    <property type="entry name" value="GABAA/Glycine_rcpt"/>
</dbReference>
<feature type="transmembrane region" description="Helical" evidence="11">
    <location>
        <begin position="419"/>
        <end position="438"/>
    </location>
</feature>
<evidence type="ECO:0000256" key="7">
    <source>
        <dbReference type="ARBA" id="ARBA00022989"/>
    </source>
</evidence>
<feature type="transmembrane region" description="Helical" evidence="11">
    <location>
        <begin position="12"/>
        <end position="30"/>
    </location>
</feature>
<dbReference type="GO" id="GO:0005886">
    <property type="term" value="C:plasma membrane"/>
    <property type="evidence" value="ECO:0007669"/>
    <property type="project" value="UniProtKB-SubCell"/>
</dbReference>
<dbReference type="PRINTS" id="PR00252">
    <property type="entry name" value="NRIONCHANNEL"/>
</dbReference>
<dbReference type="InterPro" id="IPR018000">
    <property type="entry name" value="Neurotransmitter_ion_chnl_CS"/>
</dbReference>
<keyword evidence="3 11" id="KW-0813">Transport</keyword>
<dbReference type="PANTHER" id="PTHR18945">
    <property type="entry name" value="NEUROTRANSMITTER GATED ION CHANNEL"/>
    <property type="match status" value="1"/>
</dbReference>
<dbReference type="EMBL" id="JABXBU010000002">
    <property type="protein sequence ID" value="KAF8793933.1"/>
    <property type="molecule type" value="Genomic_DNA"/>
</dbReference>
<evidence type="ECO:0000256" key="11">
    <source>
        <dbReference type="RuleBase" id="RU000687"/>
    </source>
</evidence>
<evidence type="ECO:0000313" key="14">
    <source>
        <dbReference type="EMBL" id="KAF8793933.1"/>
    </source>
</evidence>
<dbReference type="GO" id="GO:0005230">
    <property type="term" value="F:extracellular ligand-gated monoatomic ion channel activity"/>
    <property type="evidence" value="ECO:0007669"/>
    <property type="project" value="InterPro"/>
</dbReference>
<evidence type="ECO:0000256" key="6">
    <source>
        <dbReference type="ARBA" id="ARBA00022729"/>
    </source>
</evidence>
<dbReference type="CDD" id="cd19049">
    <property type="entry name" value="LGIC_TM_anion"/>
    <property type="match status" value="1"/>
</dbReference>
<keyword evidence="10 11" id="KW-0407">Ion channel</keyword>
<evidence type="ECO:0000256" key="1">
    <source>
        <dbReference type="ARBA" id="ARBA00004141"/>
    </source>
</evidence>
<keyword evidence="6" id="KW-0732">Signal</keyword>
<dbReference type="GO" id="GO:0005254">
    <property type="term" value="F:chloride channel activity"/>
    <property type="evidence" value="ECO:0007669"/>
    <property type="project" value="UniProtKB-ARBA"/>
</dbReference>
<keyword evidence="8 11" id="KW-0406">Ion transport</keyword>
<dbReference type="SUPFAM" id="SSF63712">
    <property type="entry name" value="Nicotinic receptor ligand binding domain-like"/>
    <property type="match status" value="1"/>
</dbReference>